<dbReference type="Pfam" id="PF07883">
    <property type="entry name" value="Cupin_2"/>
    <property type="match status" value="1"/>
</dbReference>
<dbReference type="Proteomes" id="UP000243297">
    <property type="component" value="Unassembled WGS sequence"/>
</dbReference>
<feature type="domain" description="HTH araC/xylS-type" evidence="4">
    <location>
        <begin position="171"/>
        <end position="269"/>
    </location>
</feature>
<evidence type="ECO:0000256" key="2">
    <source>
        <dbReference type="ARBA" id="ARBA00023125"/>
    </source>
</evidence>
<dbReference type="GO" id="GO:0043565">
    <property type="term" value="F:sequence-specific DNA binding"/>
    <property type="evidence" value="ECO:0007669"/>
    <property type="project" value="InterPro"/>
</dbReference>
<dbReference type="STRING" id="118967.SAMN02745191_0652"/>
<dbReference type="SUPFAM" id="SSF46689">
    <property type="entry name" value="Homeodomain-like"/>
    <property type="match status" value="1"/>
</dbReference>
<dbReference type="InterPro" id="IPR009057">
    <property type="entry name" value="Homeodomain-like_sf"/>
</dbReference>
<evidence type="ECO:0000313" key="5">
    <source>
        <dbReference type="EMBL" id="SJZ44637.1"/>
    </source>
</evidence>
<keyword evidence="6" id="KW-1185">Reference proteome</keyword>
<gene>
    <name evidence="5" type="ORF">SAMN02745191_0652</name>
</gene>
<protein>
    <submittedName>
        <fullName evidence="5">Cupin domain-containing protein</fullName>
    </submittedName>
</protein>
<reference evidence="6" key="1">
    <citation type="submission" date="2017-02" db="EMBL/GenBank/DDBJ databases">
        <authorList>
            <person name="Varghese N."/>
            <person name="Submissions S."/>
        </authorList>
    </citation>
    <scope>NUCLEOTIDE SEQUENCE [LARGE SCALE GENOMIC DNA]</scope>
    <source>
        <strain evidence="6">ATCC 25662</strain>
    </source>
</reference>
<sequence length="311" mass="36691">MDYEFIQYSDISCVKLFIVDINFRSSHLHPEIECLYILKGELNIIIGGKTSHYKPRDLIIVNSNEAHELVATSETVTIAILQLSLSFFDSYYSKIHQTVFRHYNVNLKDHKIVELTFLHLAYIYFTTPPYYEVRIAGYINILFNYFLLHFSSYQLSSSKYNDLQLRNKRLKRIVHYIESNFANKITLQELAKSENLSTSFLSHFISENLQHNFQDYLTITRLNHAKILIQTTSLSMLDISLLCGFSDYRYMTKAFRLYCDCTPNQYRSLQKTTLLNHPNRKSDEYFLTLPECSRLVEDTLNLLGFNKDFMY</sequence>
<evidence type="ECO:0000256" key="1">
    <source>
        <dbReference type="ARBA" id="ARBA00023015"/>
    </source>
</evidence>
<dbReference type="InterPro" id="IPR013096">
    <property type="entry name" value="Cupin_2"/>
</dbReference>
<organism evidence="5 6">
    <name type="scientific">Anaerorhabdus furcosa</name>
    <dbReference type="NCBI Taxonomy" id="118967"/>
    <lineage>
        <taxon>Bacteria</taxon>
        <taxon>Bacillati</taxon>
        <taxon>Bacillota</taxon>
        <taxon>Erysipelotrichia</taxon>
        <taxon>Erysipelotrichales</taxon>
        <taxon>Erysipelotrichaceae</taxon>
        <taxon>Anaerorhabdus</taxon>
    </lineage>
</organism>
<evidence type="ECO:0000259" key="4">
    <source>
        <dbReference type="PROSITE" id="PS01124"/>
    </source>
</evidence>
<keyword evidence="1" id="KW-0805">Transcription regulation</keyword>
<dbReference type="Pfam" id="PF12833">
    <property type="entry name" value="HTH_18"/>
    <property type="match status" value="1"/>
</dbReference>
<dbReference type="PANTHER" id="PTHR43280">
    <property type="entry name" value="ARAC-FAMILY TRANSCRIPTIONAL REGULATOR"/>
    <property type="match status" value="1"/>
</dbReference>
<dbReference type="PROSITE" id="PS01124">
    <property type="entry name" value="HTH_ARAC_FAMILY_2"/>
    <property type="match status" value="1"/>
</dbReference>
<dbReference type="Gene3D" id="1.10.10.60">
    <property type="entry name" value="Homeodomain-like"/>
    <property type="match status" value="2"/>
</dbReference>
<dbReference type="Gene3D" id="2.60.120.10">
    <property type="entry name" value="Jelly Rolls"/>
    <property type="match status" value="1"/>
</dbReference>
<evidence type="ECO:0000313" key="6">
    <source>
        <dbReference type="Proteomes" id="UP000243297"/>
    </source>
</evidence>
<dbReference type="OrthoDB" id="1096411at2"/>
<dbReference type="InterPro" id="IPR018060">
    <property type="entry name" value="HTH_AraC"/>
</dbReference>
<dbReference type="PANTHER" id="PTHR43280:SF34">
    <property type="entry name" value="ARAC-FAMILY TRANSCRIPTIONAL REGULATOR"/>
    <property type="match status" value="1"/>
</dbReference>
<name>A0A1T4KQM8_9FIRM</name>
<dbReference type="InterPro" id="IPR014710">
    <property type="entry name" value="RmlC-like_jellyroll"/>
</dbReference>
<dbReference type="EMBL" id="FUWY01000001">
    <property type="protein sequence ID" value="SJZ44637.1"/>
    <property type="molecule type" value="Genomic_DNA"/>
</dbReference>
<dbReference type="RefSeq" id="WP_078711075.1">
    <property type="nucleotide sequence ID" value="NZ_FUWY01000001.1"/>
</dbReference>
<proteinExistence type="predicted"/>
<accession>A0A1T4KQM8</accession>
<dbReference type="GO" id="GO:0003700">
    <property type="term" value="F:DNA-binding transcription factor activity"/>
    <property type="evidence" value="ECO:0007669"/>
    <property type="project" value="InterPro"/>
</dbReference>
<keyword evidence="3" id="KW-0804">Transcription</keyword>
<dbReference type="InterPro" id="IPR011051">
    <property type="entry name" value="RmlC_Cupin_sf"/>
</dbReference>
<keyword evidence="2" id="KW-0238">DNA-binding</keyword>
<evidence type="ECO:0000256" key="3">
    <source>
        <dbReference type="ARBA" id="ARBA00023163"/>
    </source>
</evidence>
<dbReference type="SUPFAM" id="SSF51182">
    <property type="entry name" value="RmlC-like cupins"/>
    <property type="match status" value="1"/>
</dbReference>
<dbReference type="SMART" id="SM00342">
    <property type="entry name" value="HTH_ARAC"/>
    <property type="match status" value="1"/>
</dbReference>
<dbReference type="AlphaFoldDB" id="A0A1T4KQM8"/>